<protein>
    <submittedName>
        <fullName evidence="5">Uncharacterized protein</fullName>
    </submittedName>
</protein>
<dbReference type="Proteomes" id="UP000663836">
    <property type="component" value="Unassembled WGS sequence"/>
</dbReference>
<evidence type="ECO:0000256" key="2">
    <source>
        <dbReference type="SAM" id="Phobius"/>
    </source>
</evidence>
<evidence type="ECO:0000313" key="4">
    <source>
        <dbReference type="EMBL" id="CAF1375882.1"/>
    </source>
</evidence>
<keyword evidence="2" id="KW-0812">Transmembrane</keyword>
<dbReference type="EMBL" id="CAJOBE010004354">
    <property type="protein sequence ID" value="CAF3927780.1"/>
    <property type="molecule type" value="Genomic_DNA"/>
</dbReference>
<keyword evidence="2" id="KW-0472">Membrane</keyword>
<dbReference type="InterPro" id="IPR051540">
    <property type="entry name" value="S-2-haloacid_dehalogenase"/>
</dbReference>
<dbReference type="AlphaFoldDB" id="A0A819C5J5"/>
<reference evidence="5" key="1">
    <citation type="submission" date="2021-02" db="EMBL/GenBank/DDBJ databases">
        <authorList>
            <person name="Nowell W R."/>
        </authorList>
    </citation>
    <scope>NUCLEOTIDE SEQUENCE</scope>
</reference>
<dbReference type="GO" id="GO:0016787">
    <property type="term" value="F:hydrolase activity"/>
    <property type="evidence" value="ECO:0007669"/>
    <property type="project" value="UniProtKB-KW"/>
</dbReference>
<dbReference type="InterPro" id="IPR036412">
    <property type="entry name" value="HAD-like_sf"/>
</dbReference>
<dbReference type="SUPFAM" id="SSF56784">
    <property type="entry name" value="HAD-like"/>
    <property type="match status" value="1"/>
</dbReference>
<keyword evidence="2" id="KW-1133">Transmembrane helix</keyword>
<evidence type="ECO:0000313" key="5">
    <source>
        <dbReference type="EMBL" id="CAF3813070.1"/>
    </source>
</evidence>
<proteinExistence type="predicted"/>
<dbReference type="Proteomes" id="UP000663874">
    <property type="component" value="Unassembled WGS sequence"/>
</dbReference>
<dbReference type="InterPro" id="IPR023198">
    <property type="entry name" value="PGP-like_dom2"/>
</dbReference>
<dbReference type="InterPro" id="IPR023214">
    <property type="entry name" value="HAD_sf"/>
</dbReference>
<gene>
    <name evidence="6" type="ORF">FNK824_LOCUS21970</name>
    <name evidence="5" type="ORF">JBS370_LOCUS15984</name>
    <name evidence="4" type="ORF">SEV965_LOCUS30145</name>
    <name evidence="3" type="ORF">ZHD862_LOCUS26271</name>
</gene>
<dbReference type="EMBL" id="CAJOBD010001571">
    <property type="protein sequence ID" value="CAF3813070.1"/>
    <property type="molecule type" value="Genomic_DNA"/>
</dbReference>
<dbReference type="Pfam" id="PF13419">
    <property type="entry name" value="HAD_2"/>
    <property type="match status" value="1"/>
</dbReference>
<evidence type="ECO:0000256" key="1">
    <source>
        <dbReference type="ARBA" id="ARBA00022801"/>
    </source>
</evidence>
<dbReference type="Gene3D" id="3.40.50.1000">
    <property type="entry name" value="HAD superfamily/HAD-like"/>
    <property type="match status" value="1"/>
</dbReference>
<dbReference type="InterPro" id="IPR041492">
    <property type="entry name" value="HAD_2"/>
</dbReference>
<sequence length="321" mass="35641">MIQDRNSNTDLKCVQMDNYIYIDLKDGERYFEKQQTKIAFEFQIFDVIAVIFILLTCALLIEFSILYIKARALTTELNNSSASISCSSLNVSTLRLITFDLFGALMLTESSMNRNIASLLPSLSLSDVQKFTKDWLSAYTSFFGKSFPPSLTHQPFQWVIHSSLLQILDSFGLSKTVPEGSLTFNALLSAWQKLQPRTATIEVLTKLSRKYQLGVLSNGDKQTLQSALRVFPSSVNISFILSSDYPVNCFKACSAMYAQALAAVDGDMTKVLHVAGSAYDTHGALVFGIFSGALDKSAIHTKPTPCFAFDNILQLLSFFDV</sequence>
<dbReference type="EMBL" id="CAJNOT010001954">
    <property type="protein sequence ID" value="CAF1268282.1"/>
    <property type="molecule type" value="Genomic_DNA"/>
</dbReference>
<comment type="caution">
    <text evidence="5">The sequence shown here is derived from an EMBL/GenBank/DDBJ whole genome shotgun (WGS) entry which is preliminary data.</text>
</comment>
<name>A0A819C5J5_9BILA</name>
<evidence type="ECO:0000313" key="7">
    <source>
        <dbReference type="Proteomes" id="UP000663836"/>
    </source>
</evidence>
<dbReference type="Proteomes" id="UP000663864">
    <property type="component" value="Unassembled WGS sequence"/>
</dbReference>
<feature type="transmembrane region" description="Helical" evidence="2">
    <location>
        <begin position="44"/>
        <end position="68"/>
    </location>
</feature>
<evidence type="ECO:0000313" key="3">
    <source>
        <dbReference type="EMBL" id="CAF1268282.1"/>
    </source>
</evidence>
<dbReference type="Gene3D" id="1.10.150.240">
    <property type="entry name" value="Putative phosphatase, domain 2"/>
    <property type="match status" value="1"/>
</dbReference>
<accession>A0A819C5J5</accession>
<organism evidence="5 7">
    <name type="scientific">Rotaria sordida</name>
    <dbReference type="NCBI Taxonomy" id="392033"/>
    <lineage>
        <taxon>Eukaryota</taxon>
        <taxon>Metazoa</taxon>
        <taxon>Spiralia</taxon>
        <taxon>Gnathifera</taxon>
        <taxon>Rotifera</taxon>
        <taxon>Eurotatoria</taxon>
        <taxon>Bdelloidea</taxon>
        <taxon>Philodinida</taxon>
        <taxon>Philodinidae</taxon>
        <taxon>Rotaria</taxon>
    </lineage>
</organism>
<dbReference type="Proteomes" id="UP000663889">
    <property type="component" value="Unassembled WGS sequence"/>
</dbReference>
<dbReference type="EMBL" id="CAJNOU010003191">
    <property type="protein sequence ID" value="CAF1375882.1"/>
    <property type="molecule type" value="Genomic_DNA"/>
</dbReference>
<dbReference type="PANTHER" id="PTHR43316">
    <property type="entry name" value="HYDROLASE, HALOACID DELAHOGENASE-RELATED"/>
    <property type="match status" value="1"/>
</dbReference>
<evidence type="ECO:0000313" key="6">
    <source>
        <dbReference type="EMBL" id="CAF3927780.1"/>
    </source>
</evidence>
<keyword evidence="1" id="KW-0378">Hydrolase</keyword>
<dbReference type="PANTHER" id="PTHR43316:SF3">
    <property type="entry name" value="HALOACID DEHALOGENASE, TYPE II (AFU_ORTHOLOGUE AFUA_2G07750)-RELATED"/>
    <property type="match status" value="1"/>
</dbReference>